<evidence type="ECO:0000259" key="2">
    <source>
        <dbReference type="Pfam" id="PF00582"/>
    </source>
</evidence>
<evidence type="ECO:0000313" key="8">
    <source>
        <dbReference type="Proteomes" id="UP000199267"/>
    </source>
</evidence>
<dbReference type="AlphaFoldDB" id="A0A1H6V583"/>
<dbReference type="InterPro" id="IPR014729">
    <property type="entry name" value="Rossmann-like_a/b/a_fold"/>
</dbReference>
<feature type="domain" description="UspA" evidence="2">
    <location>
        <begin position="1"/>
        <end position="142"/>
    </location>
</feature>
<evidence type="ECO:0000313" key="5">
    <source>
        <dbReference type="EMBL" id="SEQ54855.1"/>
    </source>
</evidence>
<evidence type="ECO:0000313" key="6">
    <source>
        <dbReference type="Proteomes" id="UP000199005"/>
    </source>
</evidence>
<name>A0A1H6V583_9GAMM</name>
<reference evidence="6 7" key="1">
    <citation type="submission" date="2016-10" db="EMBL/GenBank/DDBJ databases">
        <authorList>
            <person name="de Groot N.N."/>
        </authorList>
    </citation>
    <scope>NUCLEOTIDE SEQUENCE [LARGE SCALE GENOMIC DNA]</scope>
    <source>
        <strain evidence="4 6">DSM 1041</strain>
        <strain evidence="3 7">DSM 373</strain>
        <strain evidence="5 8">DSM 378</strain>
    </source>
</reference>
<evidence type="ECO:0000313" key="3">
    <source>
        <dbReference type="EMBL" id="SEI98104.1"/>
    </source>
</evidence>
<gene>
    <name evidence="3" type="ORF">SAMN04244572_02323</name>
    <name evidence="5" type="ORF">SAMN04244573_01769</name>
    <name evidence="4" type="ORF">SAMN04244579_03183</name>
</gene>
<evidence type="ECO:0000313" key="7">
    <source>
        <dbReference type="Proteomes" id="UP000199250"/>
    </source>
</evidence>
<dbReference type="Gene3D" id="3.40.50.620">
    <property type="entry name" value="HUPs"/>
    <property type="match status" value="1"/>
</dbReference>
<dbReference type="SUPFAM" id="SSF52402">
    <property type="entry name" value="Adenine nucleotide alpha hydrolases-like"/>
    <property type="match status" value="1"/>
</dbReference>
<accession>A0A1H6V583</accession>
<organism evidence="3 7">
    <name type="scientific">Azotobacter beijerinckii</name>
    <dbReference type="NCBI Taxonomy" id="170623"/>
    <lineage>
        <taxon>Bacteria</taxon>
        <taxon>Pseudomonadati</taxon>
        <taxon>Pseudomonadota</taxon>
        <taxon>Gammaproteobacteria</taxon>
        <taxon>Pseudomonadales</taxon>
        <taxon>Pseudomonadaceae</taxon>
        <taxon>Azotobacter</taxon>
    </lineage>
</organism>
<proteinExistence type="inferred from homology"/>
<dbReference type="PANTHER" id="PTHR46268">
    <property type="entry name" value="STRESS RESPONSE PROTEIN NHAX"/>
    <property type="match status" value="1"/>
</dbReference>
<dbReference type="Pfam" id="PF00582">
    <property type="entry name" value="Usp"/>
    <property type="match status" value="1"/>
</dbReference>
<dbReference type="RefSeq" id="WP_090621270.1">
    <property type="nucleotide sequence ID" value="NZ_FNYO01000040.1"/>
</dbReference>
<dbReference type="Proteomes" id="UP000199267">
    <property type="component" value="Unassembled WGS sequence"/>
</dbReference>
<comment type="similarity">
    <text evidence="1">Belongs to the universal stress protein A family.</text>
</comment>
<dbReference type="PANTHER" id="PTHR46268:SF15">
    <property type="entry name" value="UNIVERSAL STRESS PROTEIN HP_0031"/>
    <property type="match status" value="1"/>
</dbReference>
<dbReference type="EMBL" id="FNYO01000040">
    <property type="protein sequence ID" value="SEJ11835.1"/>
    <property type="molecule type" value="Genomic_DNA"/>
</dbReference>
<dbReference type="Proteomes" id="UP000199250">
    <property type="component" value="Unassembled WGS sequence"/>
</dbReference>
<dbReference type="CDD" id="cd00293">
    <property type="entry name" value="USP-like"/>
    <property type="match status" value="1"/>
</dbReference>
<protein>
    <submittedName>
        <fullName evidence="3">Nucleotide-binding universal stress protein, UspA family</fullName>
    </submittedName>
</protein>
<dbReference type="EMBL" id="FOFJ01000013">
    <property type="protein sequence ID" value="SEQ54855.1"/>
    <property type="molecule type" value="Genomic_DNA"/>
</dbReference>
<dbReference type="STRING" id="170623.SAMN04244579_03183"/>
<dbReference type="InterPro" id="IPR006015">
    <property type="entry name" value="Universal_stress_UspA"/>
</dbReference>
<dbReference type="PRINTS" id="PR01438">
    <property type="entry name" value="UNVRSLSTRESS"/>
</dbReference>
<dbReference type="Proteomes" id="UP000199005">
    <property type="component" value="Unassembled WGS sequence"/>
</dbReference>
<dbReference type="InterPro" id="IPR006016">
    <property type="entry name" value="UspA"/>
</dbReference>
<dbReference type="OrthoDB" id="5795499at2"/>
<sequence>MKKVLVPFDGSESAKRALLYLVDLAKQLPDLEVHLLNVQGHPIMYGDYVAGPMLETLVGAAQEHGRRINAKGLEFLKDYDLKVAAHEQLGETVGEIAKAVLALDCDTVVMGTRGMSNFSNLVMGSVATRVVHEVSVPVLLVK</sequence>
<evidence type="ECO:0000313" key="4">
    <source>
        <dbReference type="EMBL" id="SEJ11835.1"/>
    </source>
</evidence>
<dbReference type="EMBL" id="FNYQ01000036">
    <property type="protein sequence ID" value="SEI98104.1"/>
    <property type="molecule type" value="Genomic_DNA"/>
</dbReference>
<evidence type="ECO:0000256" key="1">
    <source>
        <dbReference type="ARBA" id="ARBA00008791"/>
    </source>
</evidence>